<comment type="catalytic activity">
    <reaction evidence="7">
        <text>[protein]-peptidylproline (omega=180) = [protein]-peptidylproline (omega=0)</text>
        <dbReference type="Rhea" id="RHEA:16237"/>
        <dbReference type="Rhea" id="RHEA-COMP:10747"/>
        <dbReference type="Rhea" id="RHEA-COMP:10748"/>
        <dbReference type="ChEBI" id="CHEBI:83833"/>
        <dbReference type="ChEBI" id="CHEBI:83834"/>
        <dbReference type="EC" id="5.2.1.8"/>
    </reaction>
</comment>
<comment type="subcellular location">
    <subcellularLocation>
        <location evidence="1 7">Cell membrane</location>
        <topology evidence="1 7">Lipid-anchor</topology>
    </subcellularLocation>
</comment>
<dbReference type="InterPro" id="IPR000297">
    <property type="entry name" value="PPIase_PpiC"/>
</dbReference>
<keyword evidence="7 10" id="KW-0732">Signal</keyword>
<sequence>MKKLITAFTLTGLLVLSACNGDGANVADTDERVIAEVEGQVITEAELINELKERHGETVVALLVQEKLFNAHAERLNITEEDINEELNQIKEAYDLTEEEDFLGFIAMQGFSDEEEFRALVKQHLVIQKIASEDAVVTEEEVREEYDAGKEVEASHILVEDLQTAEEILEKLNEGEDFAELATQYSQDPGSGAEGGSLGYFERGQMVPEFEQAAFNLEVGEISEPVQSQFGYHIIKVTDKKPYEEDFEEVKDEIEEVLARRQARPIEEVQREILEDANIEIKDEQFQHLFN</sequence>
<dbReference type="PANTHER" id="PTHR47245:SF2">
    <property type="entry name" value="PEPTIDYL-PROLYL CIS-TRANS ISOMERASE HP_0175-RELATED"/>
    <property type="match status" value="1"/>
</dbReference>
<reference evidence="12 13" key="1">
    <citation type="submission" date="2016-10" db="EMBL/GenBank/DDBJ databases">
        <title>Draft genome sequences of four alkaliphilic bacteria belonging to the Anaerobacillus genus.</title>
        <authorList>
            <person name="Bassil N.M."/>
            <person name="Lloyd J.R."/>
        </authorList>
    </citation>
    <scope>NUCLEOTIDE SEQUENCE [LARGE SCALE GENOMIC DNA]</scope>
    <source>
        <strain evidence="12 13">DSM 15340</strain>
    </source>
</reference>
<dbReference type="GO" id="GO:0003755">
    <property type="term" value="F:peptidyl-prolyl cis-trans isomerase activity"/>
    <property type="evidence" value="ECO:0007669"/>
    <property type="project" value="UniProtKB-UniRule"/>
</dbReference>
<dbReference type="InterPro" id="IPR023059">
    <property type="entry name" value="Foldase_PrsA"/>
</dbReference>
<dbReference type="Gene3D" id="1.10.4030.10">
    <property type="entry name" value="Porin chaperone SurA, peptide-binding domain"/>
    <property type="match status" value="1"/>
</dbReference>
<dbReference type="PROSITE" id="PS50198">
    <property type="entry name" value="PPIC_PPIASE_2"/>
    <property type="match status" value="1"/>
</dbReference>
<keyword evidence="6 7" id="KW-0449">Lipoprotein</keyword>
<dbReference type="PROSITE" id="PS01096">
    <property type="entry name" value="PPIC_PPIASE_1"/>
    <property type="match status" value="1"/>
</dbReference>
<dbReference type="SUPFAM" id="SSF109998">
    <property type="entry name" value="Triger factor/SurA peptide-binding domain-like"/>
    <property type="match status" value="1"/>
</dbReference>
<evidence type="ECO:0000256" key="8">
    <source>
        <dbReference type="PROSITE-ProRule" id="PRU00278"/>
    </source>
</evidence>
<dbReference type="PANTHER" id="PTHR47245">
    <property type="entry name" value="PEPTIDYLPROLYL ISOMERASE"/>
    <property type="match status" value="1"/>
</dbReference>
<dbReference type="Proteomes" id="UP000180098">
    <property type="component" value="Unassembled WGS sequence"/>
</dbReference>
<accession>A0A1S2LH84</accession>
<evidence type="ECO:0000256" key="2">
    <source>
        <dbReference type="ARBA" id="ARBA00006071"/>
    </source>
</evidence>
<evidence type="ECO:0000256" key="5">
    <source>
        <dbReference type="ARBA" id="ARBA00023139"/>
    </source>
</evidence>
<dbReference type="SUPFAM" id="SSF54534">
    <property type="entry name" value="FKBP-like"/>
    <property type="match status" value="1"/>
</dbReference>
<comment type="caution">
    <text evidence="12">The sequence shown here is derived from an EMBL/GenBank/DDBJ whole genome shotgun (WGS) entry which is preliminary data.</text>
</comment>
<evidence type="ECO:0000256" key="1">
    <source>
        <dbReference type="ARBA" id="ARBA00004193"/>
    </source>
</evidence>
<dbReference type="OrthoDB" id="14196at2"/>
<evidence type="ECO:0000256" key="3">
    <source>
        <dbReference type="ARBA" id="ARBA00022475"/>
    </source>
</evidence>
<dbReference type="RefSeq" id="WP_071313460.1">
    <property type="nucleotide sequence ID" value="NZ_MLQQ01000025.1"/>
</dbReference>
<name>A0A1S2LH84_9BACI</name>
<dbReference type="AlphaFoldDB" id="A0A1S2LH84"/>
<keyword evidence="7 8" id="KW-0413">Isomerase</keyword>
<gene>
    <name evidence="7" type="primary">prsA</name>
    <name evidence="12" type="ORF">BKP35_11325</name>
</gene>
<evidence type="ECO:0000313" key="13">
    <source>
        <dbReference type="Proteomes" id="UP000180098"/>
    </source>
</evidence>
<feature type="domain" description="PpiC" evidence="11">
    <location>
        <begin position="149"/>
        <end position="239"/>
    </location>
</feature>
<dbReference type="Pfam" id="PF13616">
    <property type="entry name" value="Rotamase_3"/>
    <property type="match status" value="1"/>
</dbReference>
<evidence type="ECO:0000256" key="4">
    <source>
        <dbReference type="ARBA" id="ARBA00023136"/>
    </source>
</evidence>
<dbReference type="HAMAP" id="MF_01145">
    <property type="entry name" value="Foldase_PrsA"/>
    <property type="match status" value="1"/>
</dbReference>
<evidence type="ECO:0000256" key="7">
    <source>
        <dbReference type="HAMAP-Rule" id="MF_01145"/>
    </source>
</evidence>
<dbReference type="InterPro" id="IPR050245">
    <property type="entry name" value="PrsA_foldase"/>
</dbReference>
<dbReference type="EMBL" id="MLQQ01000025">
    <property type="protein sequence ID" value="OIJ11882.1"/>
    <property type="molecule type" value="Genomic_DNA"/>
</dbReference>
<evidence type="ECO:0000256" key="6">
    <source>
        <dbReference type="ARBA" id="ARBA00023288"/>
    </source>
</evidence>
<dbReference type="EC" id="5.2.1.8" evidence="7"/>
<dbReference type="InterPro" id="IPR046357">
    <property type="entry name" value="PPIase_dom_sf"/>
</dbReference>
<dbReference type="Gene3D" id="3.10.50.40">
    <property type="match status" value="1"/>
</dbReference>
<evidence type="ECO:0000256" key="10">
    <source>
        <dbReference type="SAM" id="SignalP"/>
    </source>
</evidence>
<comment type="similarity">
    <text evidence="2 7">Belongs to the PrsA family.</text>
</comment>
<organism evidence="12 13">
    <name type="scientific">Anaerobacillus arseniciselenatis</name>
    <dbReference type="NCBI Taxonomy" id="85682"/>
    <lineage>
        <taxon>Bacteria</taxon>
        <taxon>Bacillati</taxon>
        <taxon>Bacillota</taxon>
        <taxon>Bacilli</taxon>
        <taxon>Bacillales</taxon>
        <taxon>Bacillaceae</taxon>
        <taxon>Anaerobacillus</taxon>
    </lineage>
</organism>
<protein>
    <recommendedName>
        <fullName evidence="7">Foldase protein PrsA</fullName>
        <ecNumber evidence="7">5.2.1.8</ecNumber>
    </recommendedName>
</protein>
<comment type="function">
    <text evidence="7">Plays a major role in protein secretion by helping the post-translocational extracellular folding of several secreted proteins.</text>
</comment>
<feature type="signal peptide" evidence="10">
    <location>
        <begin position="1"/>
        <end position="18"/>
    </location>
</feature>
<proteinExistence type="inferred from homology"/>
<evidence type="ECO:0000259" key="11">
    <source>
        <dbReference type="PROSITE" id="PS50198"/>
    </source>
</evidence>
<evidence type="ECO:0000256" key="9">
    <source>
        <dbReference type="SAM" id="Coils"/>
    </source>
</evidence>
<dbReference type="GO" id="GO:0005886">
    <property type="term" value="C:plasma membrane"/>
    <property type="evidence" value="ECO:0007669"/>
    <property type="project" value="UniProtKB-SubCell"/>
</dbReference>
<keyword evidence="4 7" id="KW-0472">Membrane</keyword>
<keyword evidence="3 7" id="KW-1003">Cell membrane</keyword>
<feature type="chain" id="PRO_5038946036" description="Foldase protein PrsA" evidence="10">
    <location>
        <begin position="19"/>
        <end position="291"/>
    </location>
</feature>
<dbReference type="GO" id="GO:0006457">
    <property type="term" value="P:protein folding"/>
    <property type="evidence" value="ECO:0007669"/>
    <property type="project" value="UniProtKB-UniRule"/>
</dbReference>
<feature type="coiled-coil region" evidence="9">
    <location>
        <begin position="34"/>
        <end position="100"/>
    </location>
</feature>
<keyword evidence="7 8" id="KW-0697">Rotamase</keyword>
<keyword evidence="5 7" id="KW-0564">Palmitate</keyword>
<keyword evidence="13" id="KW-1185">Reference proteome</keyword>
<dbReference type="PROSITE" id="PS51257">
    <property type="entry name" value="PROKAR_LIPOPROTEIN"/>
    <property type="match status" value="1"/>
</dbReference>
<keyword evidence="9" id="KW-0175">Coiled coil</keyword>
<dbReference type="InterPro" id="IPR027304">
    <property type="entry name" value="Trigger_fact/SurA_dom_sf"/>
</dbReference>
<evidence type="ECO:0000313" key="12">
    <source>
        <dbReference type="EMBL" id="OIJ11882.1"/>
    </source>
</evidence>
<dbReference type="InterPro" id="IPR023058">
    <property type="entry name" value="PPIase_PpiC_CS"/>
</dbReference>